<feature type="transmembrane region" description="Helical" evidence="7">
    <location>
        <begin position="6"/>
        <end position="28"/>
    </location>
</feature>
<comment type="similarity">
    <text evidence="2">Belongs to the chromate ion transporter (CHR) (TC 2.A.51) family.</text>
</comment>
<keyword evidence="3" id="KW-1003">Cell membrane</keyword>
<dbReference type="EMBL" id="QWKX01000025">
    <property type="protein sequence ID" value="RIH77537.1"/>
    <property type="molecule type" value="Genomic_DNA"/>
</dbReference>
<sequence length="176" mass="18522">MNVGEILEVFLAFLRFGVLSFGGGMANLPEMARVIIGNGWVTRQEFADGFALGQFVPGPNMLAVLFYGLSAAGLGGALAAALGMFLPGAVGAMWLVWGWAWMSRARWSRALRKALVPISMGLSASMVLVLVQLSVDTLFWGLGVLVACYLIYRGLGVVWVIAGGGLLGLLLGLTTG</sequence>
<accession>A0A399DZ69</accession>
<comment type="subcellular location">
    <subcellularLocation>
        <location evidence="1">Cell membrane</location>
        <topology evidence="1">Multi-pass membrane protein</topology>
    </subcellularLocation>
</comment>
<dbReference type="GO" id="GO:0015109">
    <property type="term" value="F:chromate transmembrane transporter activity"/>
    <property type="evidence" value="ECO:0007669"/>
    <property type="project" value="InterPro"/>
</dbReference>
<evidence type="ECO:0000313" key="9">
    <source>
        <dbReference type="Proteomes" id="UP000266089"/>
    </source>
</evidence>
<feature type="transmembrane region" description="Helical" evidence="7">
    <location>
        <begin position="75"/>
        <end position="102"/>
    </location>
</feature>
<dbReference type="OrthoDB" id="8969999at2"/>
<protein>
    <submittedName>
        <fullName evidence="8">Chromate transport protein</fullName>
    </submittedName>
</protein>
<organism evidence="8 9">
    <name type="scientific">Meiothermus taiwanensis</name>
    <dbReference type="NCBI Taxonomy" id="172827"/>
    <lineage>
        <taxon>Bacteria</taxon>
        <taxon>Thermotogati</taxon>
        <taxon>Deinococcota</taxon>
        <taxon>Deinococci</taxon>
        <taxon>Thermales</taxon>
        <taxon>Thermaceae</taxon>
        <taxon>Meiothermus</taxon>
    </lineage>
</organism>
<dbReference type="GO" id="GO:0005886">
    <property type="term" value="C:plasma membrane"/>
    <property type="evidence" value="ECO:0007669"/>
    <property type="project" value="UniProtKB-SubCell"/>
</dbReference>
<evidence type="ECO:0000256" key="7">
    <source>
        <dbReference type="SAM" id="Phobius"/>
    </source>
</evidence>
<feature type="transmembrane region" description="Helical" evidence="7">
    <location>
        <begin position="49"/>
        <end position="69"/>
    </location>
</feature>
<keyword evidence="6 7" id="KW-0472">Membrane</keyword>
<dbReference type="RefSeq" id="WP_119361616.1">
    <property type="nucleotide sequence ID" value="NZ_JBHSXZ010000005.1"/>
</dbReference>
<feature type="transmembrane region" description="Helical" evidence="7">
    <location>
        <begin position="114"/>
        <end position="133"/>
    </location>
</feature>
<gene>
    <name evidence="8" type="primary">chrA_1</name>
    <name evidence="8" type="ORF">Mcate_01271</name>
</gene>
<evidence type="ECO:0000256" key="4">
    <source>
        <dbReference type="ARBA" id="ARBA00022692"/>
    </source>
</evidence>
<dbReference type="PANTHER" id="PTHR43663">
    <property type="entry name" value="CHROMATE TRANSPORT PROTEIN-RELATED"/>
    <property type="match status" value="1"/>
</dbReference>
<dbReference type="AlphaFoldDB" id="A0A399DZ69"/>
<dbReference type="Proteomes" id="UP000266089">
    <property type="component" value="Unassembled WGS sequence"/>
</dbReference>
<feature type="transmembrane region" description="Helical" evidence="7">
    <location>
        <begin position="139"/>
        <end position="172"/>
    </location>
</feature>
<evidence type="ECO:0000256" key="3">
    <source>
        <dbReference type="ARBA" id="ARBA00022475"/>
    </source>
</evidence>
<reference evidence="8 9" key="1">
    <citation type="submission" date="2018-08" db="EMBL/GenBank/DDBJ databases">
        <title>Meiothermus cateniformans JCM 15151 genome sequencing project.</title>
        <authorList>
            <person name="Da Costa M.S."/>
            <person name="Albuquerque L."/>
            <person name="Raposo P."/>
            <person name="Froufe H.J.C."/>
            <person name="Barroso C.S."/>
            <person name="Egas C."/>
        </authorList>
    </citation>
    <scope>NUCLEOTIDE SEQUENCE [LARGE SCALE GENOMIC DNA]</scope>
    <source>
        <strain evidence="8 9">JCM 15151</strain>
    </source>
</reference>
<evidence type="ECO:0000256" key="2">
    <source>
        <dbReference type="ARBA" id="ARBA00005262"/>
    </source>
</evidence>
<keyword evidence="4 7" id="KW-0812">Transmembrane</keyword>
<evidence type="ECO:0000256" key="6">
    <source>
        <dbReference type="ARBA" id="ARBA00023136"/>
    </source>
</evidence>
<proteinExistence type="inferred from homology"/>
<comment type="caution">
    <text evidence="8">The sequence shown here is derived from an EMBL/GenBank/DDBJ whole genome shotgun (WGS) entry which is preliminary data.</text>
</comment>
<keyword evidence="5 7" id="KW-1133">Transmembrane helix</keyword>
<evidence type="ECO:0000313" key="8">
    <source>
        <dbReference type="EMBL" id="RIH77537.1"/>
    </source>
</evidence>
<dbReference type="PANTHER" id="PTHR43663:SF1">
    <property type="entry name" value="CHROMATE TRANSPORTER"/>
    <property type="match status" value="1"/>
</dbReference>
<evidence type="ECO:0000256" key="1">
    <source>
        <dbReference type="ARBA" id="ARBA00004651"/>
    </source>
</evidence>
<dbReference type="Pfam" id="PF02417">
    <property type="entry name" value="Chromate_transp"/>
    <property type="match status" value="1"/>
</dbReference>
<dbReference type="InterPro" id="IPR052518">
    <property type="entry name" value="CHR_Transporter"/>
</dbReference>
<dbReference type="InterPro" id="IPR003370">
    <property type="entry name" value="Chromate_transpt"/>
</dbReference>
<evidence type="ECO:0000256" key="5">
    <source>
        <dbReference type="ARBA" id="ARBA00022989"/>
    </source>
</evidence>
<name>A0A399DZ69_9DEIN</name>